<sequence length="358" mass="39412">MLSSYPLWWLALPVLLLPVWWHRQKRQRLKAEPLATARFLPSAAPEQLRVWQWRDRLLLLVRCLMLVTLIAWLAATIFPWRGDTVLLDSGADKAWAEQQIAAAGMNAAQRIELPPNGLQWLRQHERDWRPSARLLIVARGEQIAMPARVPPFNHQVELRTKLPSAAAAATSAPAAPAAPLRAEHHIVLAGAQEQGAAWRSLLAAFGRAGDGAERYTLAAEPTAATELIIWESASAPPANWRAPHWWLAAPSPAFPELASASTLTINGLTLKYADSPRGRLWTSDAFPPRDADTARALYEAWQQLSPAPAPAYPTPSQTLGTTRSALPAITDAKPAAWLALVLLALFLLERILSHARRS</sequence>
<feature type="transmembrane region" description="Helical" evidence="1">
    <location>
        <begin position="57"/>
        <end position="80"/>
    </location>
</feature>
<comment type="caution">
    <text evidence="2">The sequence shown here is derived from an EMBL/GenBank/DDBJ whole genome shotgun (WGS) entry which is preliminary data.</text>
</comment>
<protein>
    <recommendedName>
        <fullName evidence="4">Aerotolerance regulator N-terminal domain-containing protein</fullName>
    </recommendedName>
</protein>
<dbReference type="Proteomes" id="UP000470302">
    <property type="component" value="Unassembled WGS sequence"/>
</dbReference>
<keyword evidence="1" id="KW-1133">Transmembrane helix</keyword>
<evidence type="ECO:0008006" key="4">
    <source>
        <dbReference type="Google" id="ProtNLM"/>
    </source>
</evidence>
<dbReference type="EMBL" id="WWCW01000132">
    <property type="protein sequence ID" value="MYM90660.1"/>
    <property type="molecule type" value="Genomic_DNA"/>
</dbReference>
<keyword evidence="1" id="KW-0472">Membrane</keyword>
<dbReference type="AlphaFoldDB" id="A0A845GAP0"/>
<reference evidence="2 3" key="1">
    <citation type="submission" date="2020-01" db="EMBL/GenBank/DDBJ databases">
        <title>Novel species isolated from a subtropical stream in China.</title>
        <authorList>
            <person name="Lu H."/>
        </authorList>
    </citation>
    <scope>NUCLEOTIDE SEQUENCE [LARGE SCALE GENOMIC DNA]</scope>
    <source>
        <strain evidence="2 3">FT82W</strain>
    </source>
</reference>
<feature type="transmembrane region" description="Helical" evidence="1">
    <location>
        <begin position="6"/>
        <end position="22"/>
    </location>
</feature>
<evidence type="ECO:0000313" key="2">
    <source>
        <dbReference type="EMBL" id="MYM90660.1"/>
    </source>
</evidence>
<evidence type="ECO:0000256" key="1">
    <source>
        <dbReference type="SAM" id="Phobius"/>
    </source>
</evidence>
<evidence type="ECO:0000313" key="3">
    <source>
        <dbReference type="Proteomes" id="UP000470302"/>
    </source>
</evidence>
<proteinExistence type="predicted"/>
<keyword evidence="1" id="KW-0812">Transmembrane</keyword>
<name>A0A845GAP0_9BURK</name>
<organism evidence="2 3">
    <name type="scientific">Duganella vulcania</name>
    <dbReference type="NCBI Taxonomy" id="2692166"/>
    <lineage>
        <taxon>Bacteria</taxon>
        <taxon>Pseudomonadati</taxon>
        <taxon>Pseudomonadota</taxon>
        <taxon>Betaproteobacteria</taxon>
        <taxon>Burkholderiales</taxon>
        <taxon>Oxalobacteraceae</taxon>
        <taxon>Telluria group</taxon>
        <taxon>Duganella</taxon>
    </lineage>
</organism>
<accession>A0A845GAP0</accession>
<gene>
    <name evidence="2" type="ORF">GTP91_26240</name>
</gene>